<dbReference type="InterPro" id="IPR000100">
    <property type="entry name" value="RNase_P"/>
</dbReference>
<dbReference type="InterPro" id="IPR020568">
    <property type="entry name" value="Ribosomal_Su5_D2-typ_SF"/>
</dbReference>
<dbReference type="PANTHER" id="PTHR33992">
    <property type="entry name" value="RIBONUCLEASE P PROTEIN COMPONENT"/>
    <property type="match status" value="1"/>
</dbReference>
<dbReference type="EMBL" id="JBHSCW010000004">
    <property type="protein sequence ID" value="MFC4351979.1"/>
    <property type="molecule type" value="Genomic_DNA"/>
</dbReference>
<keyword evidence="4 7" id="KW-0255">Endonuclease</keyword>
<keyword evidence="6 7" id="KW-0694">RNA-binding</keyword>
<evidence type="ECO:0000313" key="10">
    <source>
        <dbReference type="Proteomes" id="UP001595799"/>
    </source>
</evidence>
<keyword evidence="10" id="KW-1185">Reference proteome</keyword>
<evidence type="ECO:0000256" key="6">
    <source>
        <dbReference type="ARBA" id="ARBA00022884"/>
    </source>
</evidence>
<gene>
    <name evidence="7 9" type="primary">rnpA</name>
    <name evidence="9" type="ORF">ACFOW6_10535</name>
</gene>
<evidence type="ECO:0000256" key="3">
    <source>
        <dbReference type="ARBA" id="ARBA00022722"/>
    </source>
</evidence>
<evidence type="ECO:0000256" key="7">
    <source>
        <dbReference type="HAMAP-Rule" id="MF_00227"/>
    </source>
</evidence>
<accession>A0ABV8UN59</accession>
<evidence type="ECO:0000256" key="4">
    <source>
        <dbReference type="ARBA" id="ARBA00022759"/>
    </source>
</evidence>
<comment type="subunit">
    <text evidence="7">Consists of a catalytic RNA component (M1 or rnpB) and a protein subunit.</text>
</comment>
<dbReference type="NCBIfam" id="TIGR00188">
    <property type="entry name" value="rnpA"/>
    <property type="match status" value="1"/>
</dbReference>
<keyword evidence="5 7" id="KW-0378">Hydrolase</keyword>
<dbReference type="InterPro" id="IPR020539">
    <property type="entry name" value="RNase_P_CS"/>
</dbReference>
<dbReference type="RefSeq" id="WP_382422321.1">
    <property type="nucleotide sequence ID" value="NZ_JBHSCW010000004.1"/>
</dbReference>
<proteinExistence type="inferred from homology"/>
<organism evidence="9 10">
    <name type="scientific">Fodinicurvata halophila</name>
    <dbReference type="NCBI Taxonomy" id="1419723"/>
    <lineage>
        <taxon>Bacteria</taxon>
        <taxon>Pseudomonadati</taxon>
        <taxon>Pseudomonadota</taxon>
        <taxon>Alphaproteobacteria</taxon>
        <taxon>Rhodospirillales</taxon>
        <taxon>Rhodovibrionaceae</taxon>
        <taxon>Fodinicurvata</taxon>
    </lineage>
</organism>
<sequence length="144" mass="16017">MTTFPKAGRLLKRSDFLRAARRGVKAARPGLVLQAYDRDRDMKDSALPDGQGASPFRGMRLGLTASRKVGNAVTRNRARRRLRSAAEEVLPVCGRPRTDYVLIARAETPVRPYDALLEDLRSAIRQIEKKRGGTGKEKTVATKQ</sequence>
<reference evidence="10" key="1">
    <citation type="journal article" date="2019" name="Int. J. Syst. Evol. Microbiol.">
        <title>The Global Catalogue of Microorganisms (GCM) 10K type strain sequencing project: providing services to taxonomists for standard genome sequencing and annotation.</title>
        <authorList>
            <consortium name="The Broad Institute Genomics Platform"/>
            <consortium name="The Broad Institute Genome Sequencing Center for Infectious Disease"/>
            <person name="Wu L."/>
            <person name="Ma J."/>
        </authorList>
    </citation>
    <scope>NUCLEOTIDE SEQUENCE [LARGE SCALE GENOMIC DNA]</scope>
    <source>
        <strain evidence="10">CECT 8472</strain>
    </source>
</reference>
<name>A0ABV8UN59_9PROT</name>
<dbReference type="Pfam" id="PF00825">
    <property type="entry name" value="Ribonuclease_P"/>
    <property type="match status" value="1"/>
</dbReference>
<evidence type="ECO:0000313" key="9">
    <source>
        <dbReference type="EMBL" id="MFC4351979.1"/>
    </source>
</evidence>
<keyword evidence="2 7" id="KW-0819">tRNA processing</keyword>
<comment type="function">
    <text evidence="1 7">RNaseP catalyzes the removal of the 5'-leader sequence from pre-tRNA to produce the mature 5'-terminus. It can also cleave other RNA substrates such as 4.5S RNA. The protein component plays an auxiliary but essential role in vivo by binding to the 5'-leader sequence and broadening the substrate specificity of the ribozyme.</text>
</comment>
<dbReference type="PANTHER" id="PTHR33992:SF1">
    <property type="entry name" value="RIBONUCLEASE P PROTEIN COMPONENT"/>
    <property type="match status" value="1"/>
</dbReference>
<evidence type="ECO:0000256" key="8">
    <source>
        <dbReference type="NCBIfam" id="TIGR00188"/>
    </source>
</evidence>
<dbReference type="PROSITE" id="PS00648">
    <property type="entry name" value="RIBONUCLEASE_P"/>
    <property type="match status" value="1"/>
</dbReference>
<dbReference type="Proteomes" id="UP001595799">
    <property type="component" value="Unassembled WGS sequence"/>
</dbReference>
<comment type="catalytic activity">
    <reaction evidence="7">
        <text>Endonucleolytic cleavage of RNA, removing 5'-extranucleotides from tRNA precursor.</text>
        <dbReference type="EC" id="3.1.26.5"/>
    </reaction>
</comment>
<evidence type="ECO:0000256" key="1">
    <source>
        <dbReference type="ARBA" id="ARBA00002663"/>
    </source>
</evidence>
<protein>
    <recommendedName>
        <fullName evidence="7 8">Ribonuclease P protein component</fullName>
        <shortName evidence="7">RNase P protein</shortName>
        <shortName evidence="7">RNaseP protein</shortName>
        <ecNumber evidence="7 8">3.1.26.5</ecNumber>
    </recommendedName>
    <alternativeName>
        <fullName evidence="7">Protein C5</fullName>
    </alternativeName>
</protein>
<evidence type="ECO:0000256" key="5">
    <source>
        <dbReference type="ARBA" id="ARBA00022801"/>
    </source>
</evidence>
<dbReference type="GO" id="GO:0004526">
    <property type="term" value="F:ribonuclease P activity"/>
    <property type="evidence" value="ECO:0007669"/>
    <property type="project" value="UniProtKB-EC"/>
</dbReference>
<keyword evidence="3 7" id="KW-0540">Nuclease</keyword>
<evidence type="ECO:0000256" key="2">
    <source>
        <dbReference type="ARBA" id="ARBA00022694"/>
    </source>
</evidence>
<dbReference type="EC" id="3.1.26.5" evidence="7 8"/>
<comment type="similarity">
    <text evidence="7">Belongs to the RnpA family.</text>
</comment>
<comment type="caution">
    <text evidence="9">The sequence shown here is derived from an EMBL/GenBank/DDBJ whole genome shotgun (WGS) entry which is preliminary data.</text>
</comment>
<dbReference type="InterPro" id="IPR014721">
    <property type="entry name" value="Ribsml_uS5_D2-typ_fold_subgr"/>
</dbReference>
<dbReference type="Gene3D" id="3.30.230.10">
    <property type="match status" value="1"/>
</dbReference>
<dbReference type="SUPFAM" id="SSF54211">
    <property type="entry name" value="Ribosomal protein S5 domain 2-like"/>
    <property type="match status" value="1"/>
</dbReference>
<dbReference type="HAMAP" id="MF_00227">
    <property type="entry name" value="RNase_P"/>
    <property type="match status" value="1"/>
</dbReference>